<keyword evidence="1" id="KW-1133">Transmembrane helix</keyword>
<sequence>LDLNTDFGRGIAMVLLMLVVMITMSVKGVRGFAPFVIAYLIIGGGWLSLGMGDPITTILFAISAIVLLYLLINSRRENESF</sequence>
<comment type="caution">
    <text evidence="2">The sequence shown here is derived from an EMBL/GenBank/DDBJ whole genome shotgun (WGS) entry which is preliminary data.</text>
</comment>
<feature type="transmembrane region" description="Helical" evidence="1">
    <location>
        <begin position="31"/>
        <end position="49"/>
    </location>
</feature>
<organism evidence="2">
    <name type="scientific">marine sediment metagenome</name>
    <dbReference type="NCBI Taxonomy" id="412755"/>
    <lineage>
        <taxon>unclassified sequences</taxon>
        <taxon>metagenomes</taxon>
        <taxon>ecological metagenomes</taxon>
    </lineage>
</organism>
<keyword evidence="1" id="KW-0472">Membrane</keyword>
<reference evidence="2" key="1">
    <citation type="journal article" date="2015" name="Nature">
        <title>Complex archaea that bridge the gap between prokaryotes and eukaryotes.</title>
        <authorList>
            <person name="Spang A."/>
            <person name="Saw J.H."/>
            <person name="Jorgensen S.L."/>
            <person name="Zaremba-Niedzwiedzka K."/>
            <person name="Martijn J."/>
            <person name="Lind A.E."/>
            <person name="van Eijk R."/>
            <person name="Schleper C."/>
            <person name="Guy L."/>
            <person name="Ettema T.J."/>
        </authorList>
    </citation>
    <scope>NUCLEOTIDE SEQUENCE</scope>
</reference>
<protein>
    <submittedName>
        <fullName evidence="2">Uncharacterized protein</fullName>
    </submittedName>
</protein>
<dbReference type="EMBL" id="LAZR01041203">
    <property type="protein sequence ID" value="KKL12567.1"/>
    <property type="molecule type" value="Genomic_DNA"/>
</dbReference>
<keyword evidence="1" id="KW-0812">Transmembrane</keyword>
<dbReference type="AlphaFoldDB" id="A0A0F9BFF9"/>
<accession>A0A0F9BFF9</accession>
<feature type="transmembrane region" description="Helical" evidence="1">
    <location>
        <begin position="55"/>
        <end position="72"/>
    </location>
</feature>
<feature type="non-terminal residue" evidence="2">
    <location>
        <position position="1"/>
    </location>
</feature>
<feature type="transmembrane region" description="Helical" evidence="1">
    <location>
        <begin position="6"/>
        <end position="24"/>
    </location>
</feature>
<evidence type="ECO:0000256" key="1">
    <source>
        <dbReference type="SAM" id="Phobius"/>
    </source>
</evidence>
<evidence type="ECO:0000313" key="2">
    <source>
        <dbReference type="EMBL" id="KKL12567.1"/>
    </source>
</evidence>
<name>A0A0F9BFF9_9ZZZZ</name>
<proteinExistence type="predicted"/>
<gene>
    <name evidence="2" type="ORF">LCGC14_2534450</name>
</gene>